<dbReference type="SUPFAM" id="SSF103084">
    <property type="entry name" value="Holliday junction resolvase RusA"/>
    <property type="match status" value="1"/>
</dbReference>
<sequence length="370" mass="41318">MTSSTTTTGEPQIENLVELDAQARRAVKRVFATLKTSYPAWYEKHYGERRAETLAKRVWLTGIKHLSDMQVDRGLQRMVLDQDFPPSLKEFLRLCRKIDGLPSAEGAWYEALEQRYSHKVVKVAAELTGLFELRRAQYGDKRLRAEFEHNYAVVVRRLEAGEPLDGKVAKAIGLDSQKSELQRADELAEQQLLHRMQAQGLDGLSGAQARELLLAKMRRRCAVMHDLRPVMFMVPGEPVGKGRPRIGRVGAHARMFTPAKTANYEGLIAHSGQQAMAGRALFEGPVLVELDIALSIPQSMSKKRKALALAGQLHPTKKPDLDNVQKAIYDGLNGVVWKDDVQVVKAVVGKRYGETPGVRVKVVPLLEGEQ</sequence>
<dbReference type="InterPro" id="IPR008822">
    <property type="entry name" value="Endonuclease_RusA-like"/>
</dbReference>
<dbReference type="Proteomes" id="UP000270834">
    <property type="component" value="Unassembled WGS sequence"/>
</dbReference>
<comment type="caution">
    <text evidence="1">The sequence shown here is derived from an EMBL/GenBank/DDBJ whole genome shotgun (WGS) entry which is preliminary data.</text>
</comment>
<proteinExistence type="predicted"/>
<accession>A0A3M5DQ69</accession>
<dbReference type="GO" id="GO:0006281">
    <property type="term" value="P:DNA repair"/>
    <property type="evidence" value="ECO:0007669"/>
    <property type="project" value="InterPro"/>
</dbReference>
<evidence type="ECO:0000313" key="2">
    <source>
        <dbReference type="Proteomes" id="UP000270834"/>
    </source>
</evidence>
<name>A0A3M5DQ69_PSEAI</name>
<dbReference type="Pfam" id="PF05866">
    <property type="entry name" value="RusA"/>
    <property type="match status" value="1"/>
</dbReference>
<dbReference type="InterPro" id="IPR009731">
    <property type="entry name" value="P-like"/>
</dbReference>
<dbReference type="Gene3D" id="3.30.1330.70">
    <property type="entry name" value="Holliday junction resolvase RusA"/>
    <property type="match status" value="1"/>
</dbReference>
<dbReference type="GO" id="GO:0006270">
    <property type="term" value="P:DNA replication initiation"/>
    <property type="evidence" value="ECO:0007669"/>
    <property type="project" value="InterPro"/>
</dbReference>
<dbReference type="GO" id="GO:0000287">
    <property type="term" value="F:magnesium ion binding"/>
    <property type="evidence" value="ECO:0007669"/>
    <property type="project" value="InterPro"/>
</dbReference>
<dbReference type="AlphaFoldDB" id="A0A3M5DQ69"/>
<dbReference type="EMBL" id="RBSQ01000840">
    <property type="protein sequence ID" value="RMS51638.1"/>
    <property type="molecule type" value="Genomic_DNA"/>
</dbReference>
<reference evidence="1 2" key="1">
    <citation type="submission" date="2018-08" db="EMBL/GenBank/DDBJ databases">
        <title>Recombination of ecologically and evolutionarily significant loci maintains genetic cohesion in the Pseudomonas syringae species complex.</title>
        <authorList>
            <person name="Dillon M."/>
            <person name="Thakur S."/>
            <person name="Almeida R.N.D."/>
            <person name="Weir B.S."/>
            <person name="Guttman D.S."/>
        </authorList>
    </citation>
    <scope>NUCLEOTIDE SEQUENCE [LARGE SCALE GENOMIC DNA]</scope>
    <source>
        <strain evidence="1 2">ICMP 7846</strain>
    </source>
</reference>
<gene>
    <name evidence="1" type="ORF">ALP65_200069</name>
</gene>
<dbReference type="InterPro" id="IPR036614">
    <property type="entry name" value="RusA-like_sf"/>
</dbReference>
<organism evidence="1 2">
    <name type="scientific">Pseudomonas aeruginosa</name>
    <dbReference type="NCBI Taxonomy" id="287"/>
    <lineage>
        <taxon>Bacteria</taxon>
        <taxon>Pseudomonadati</taxon>
        <taxon>Pseudomonadota</taxon>
        <taxon>Gammaproteobacteria</taxon>
        <taxon>Pseudomonadales</taxon>
        <taxon>Pseudomonadaceae</taxon>
        <taxon>Pseudomonas</taxon>
    </lineage>
</organism>
<protein>
    <submittedName>
        <fullName evidence="1">Uncharacterized protein</fullName>
    </submittedName>
</protein>
<dbReference type="GO" id="GO:0006310">
    <property type="term" value="P:DNA recombination"/>
    <property type="evidence" value="ECO:0007669"/>
    <property type="project" value="InterPro"/>
</dbReference>
<evidence type="ECO:0000313" key="1">
    <source>
        <dbReference type="EMBL" id="RMS51638.1"/>
    </source>
</evidence>
<dbReference type="Pfam" id="PF06992">
    <property type="entry name" value="Phage_lambda_P"/>
    <property type="match status" value="1"/>
</dbReference>